<protein>
    <submittedName>
        <fullName evidence="1">Beta-glucan synthesis-associated</fullName>
    </submittedName>
</protein>
<keyword evidence="2" id="KW-1185">Reference proteome</keyword>
<accession>A0ACD0NVS6</accession>
<dbReference type="Proteomes" id="UP000245626">
    <property type="component" value="Unassembled WGS sequence"/>
</dbReference>
<feature type="non-terminal residue" evidence="1">
    <location>
        <position position="1"/>
    </location>
</feature>
<name>A0ACD0NVS6_9BASI</name>
<organism evidence="1 2">
    <name type="scientific">Violaceomyces palustris</name>
    <dbReference type="NCBI Taxonomy" id="1673888"/>
    <lineage>
        <taxon>Eukaryota</taxon>
        <taxon>Fungi</taxon>
        <taxon>Dikarya</taxon>
        <taxon>Basidiomycota</taxon>
        <taxon>Ustilaginomycotina</taxon>
        <taxon>Ustilaginomycetes</taxon>
        <taxon>Violaceomycetales</taxon>
        <taxon>Violaceomycetaceae</taxon>
        <taxon>Violaceomyces</taxon>
    </lineage>
</organism>
<evidence type="ECO:0000313" key="2">
    <source>
        <dbReference type="Proteomes" id="UP000245626"/>
    </source>
</evidence>
<reference evidence="1 2" key="1">
    <citation type="journal article" date="2018" name="Mol. Biol. Evol.">
        <title>Broad Genomic Sampling Reveals a Smut Pathogenic Ancestry of the Fungal Clade Ustilaginomycotina.</title>
        <authorList>
            <person name="Kijpornyongpan T."/>
            <person name="Mondo S.J."/>
            <person name="Barry K."/>
            <person name="Sandor L."/>
            <person name="Lee J."/>
            <person name="Lipzen A."/>
            <person name="Pangilinan J."/>
            <person name="LaButti K."/>
            <person name="Hainaut M."/>
            <person name="Henrissat B."/>
            <person name="Grigoriev I.V."/>
            <person name="Spatafora J.W."/>
            <person name="Aime M.C."/>
        </authorList>
    </citation>
    <scope>NUCLEOTIDE SEQUENCE [LARGE SCALE GENOMIC DNA]</scope>
    <source>
        <strain evidence="1 2">SA 807</strain>
    </source>
</reference>
<dbReference type="EMBL" id="KZ819987">
    <property type="protein sequence ID" value="PWN49945.1"/>
    <property type="molecule type" value="Genomic_DNA"/>
</dbReference>
<proteinExistence type="predicted"/>
<sequence length="409" mass="45604">FETPGRTFWPGDDPYWEAVDIYYAATFDYEWYSPEAVNTSNGALVITMEEKETHNLNFRSGMLQSWNKFCFQGGYIEFAIKQPGAPTHQGYWPAAWLMGNLGRAGYLGSTQGTWPYSYQSCDTGILDRQQFVNGSGPEAAINSNAIYANKDGTLSSLPGMRMSACTCPGEDHAGPNVNVGRSAPELDILEAQFQNHDGSEHIWASQSMQTAPFDVNYQWGDGATQAQVYDPTITEFNSYVGSPLQQCVSSITQTPDRGFQLTNGEFVKFGLDYSPDWDNNGNGYVTWYVDGKKTWTVHGSALGPNPAVDIGRRPIPTEPMSIIMNLGIAQGFQPIKWTGANSVVFPAVMEFDYVRVYQRDGQKDRITCDPEDHPTADYIARHPDLYYNPNITTYSSVYGWPKNRIKDGC</sequence>
<gene>
    <name evidence="1" type="ORF">IE53DRAFT_316695</name>
</gene>
<evidence type="ECO:0000313" key="1">
    <source>
        <dbReference type="EMBL" id="PWN49945.1"/>
    </source>
</evidence>